<protein>
    <recommendedName>
        <fullName evidence="4">CDP-archaeol synthase</fullName>
    </recommendedName>
</protein>
<dbReference type="RefSeq" id="WP_157370508.1">
    <property type="nucleotide sequence ID" value="NZ_CP012332.1"/>
</dbReference>
<gene>
    <name evidence="2" type="ORF">AKJ08_1162</name>
</gene>
<name>A0A0K1PB80_9BACT</name>
<evidence type="ECO:0008006" key="4">
    <source>
        <dbReference type="Google" id="ProtNLM"/>
    </source>
</evidence>
<accession>A0A0K1PB80</accession>
<proteinExistence type="predicted"/>
<feature type="transmembrane region" description="Helical" evidence="1">
    <location>
        <begin position="20"/>
        <end position="38"/>
    </location>
</feature>
<dbReference type="AlphaFoldDB" id="A0A0K1PB80"/>
<dbReference type="STRING" id="1391653.AKJ08_1162"/>
<dbReference type="Proteomes" id="UP000055590">
    <property type="component" value="Chromosome"/>
</dbReference>
<reference evidence="2 3" key="1">
    <citation type="submission" date="2015-08" db="EMBL/GenBank/DDBJ databases">
        <authorList>
            <person name="Babu N.S."/>
            <person name="Beckwith C.J."/>
            <person name="Beseler K.G."/>
            <person name="Brison A."/>
            <person name="Carone J.V."/>
            <person name="Caskin T.P."/>
            <person name="Diamond M."/>
            <person name="Durham M.E."/>
            <person name="Foxe J.M."/>
            <person name="Go M."/>
            <person name="Henderson B.A."/>
            <person name="Jones I.B."/>
            <person name="McGettigan J.A."/>
            <person name="Micheletti S.J."/>
            <person name="Nasrallah M.E."/>
            <person name="Ortiz D."/>
            <person name="Piller C.R."/>
            <person name="Privatt S.R."/>
            <person name="Schneider S.L."/>
            <person name="Sharp S."/>
            <person name="Smith T.C."/>
            <person name="Stanton J.D."/>
            <person name="Ullery H.E."/>
            <person name="Wilson R.J."/>
            <person name="Serrano M.G."/>
            <person name="Buck G."/>
            <person name="Lee V."/>
            <person name="Wang Y."/>
            <person name="Carvalho R."/>
            <person name="Voegtly L."/>
            <person name="Shi R."/>
            <person name="Duckworth R."/>
            <person name="Johnson A."/>
            <person name="Loviza R."/>
            <person name="Walstead R."/>
            <person name="Shah Z."/>
            <person name="Kiflezghi M."/>
            <person name="Wade K."/>
            <person name="Ball S.L."/>
            <person name="Bradley K.W."/>
            <person name="Asai D.J."/>
            <person name="Bowman C.A."/>
            <person name="Russell D.A."/>
            <person name="Pope W.H."/>
            <person name="Jacobs-Sera D."/>
            <person name="Hendrix R.W."/>
            <person name="Hatfull G.F."/>
        </authorList>
    </citation>
    <scope>NUCLEOTIDE SEQUENCE [LARGE SCALE GENOMIC DNA]</scope>
    <source>
        <strain evidence="2 3">DSM 27710</strain>
    </source>
</reference>
<organism evidence="2 3">
    <name type="scientific">Vulgatibacter incomptus</name>
    <dbReference type="NCBI Taxonomy" id="1391653"/>
    <lineage>
        <taxon>Bacteria</taxon>
        <taxon>Pseudomonadati</taxon>
        <taxon>Myxococcota</taxon>
        <taxon>Myxococcia</taxon>
        <taxon>Myxococcales</taxon>
        <taxon>Cystobacterineae</taxon>
        <taxon>Vulgatibacteraceae</taxon>
        <taxon>Vulgatibacter</taxon>
    </lineage>
</organism>
<keyword evidence="1" id="KW-0812">Transmembrane</keyword>
<evidence type="ECO:0000313" key="2">
    <source>
        <dbReference type="EMBL" id="AKU90775.1"/>
    </source>
</evidence>
<dbReference type="OrthoDB" id="1429078at2"/>
<keyword evidence="3" id="KW-1185">Reference proteome</keyword>
<keyword evidence="1" id="KW-1133">Transmembrane helix</keyword>
<evidence type="ECO:0000256" key="1">
    <source>
        <dbReference type="SAM" id="Phobius"/>
    </source>
</evidence>
<dbReference type="KEGG" id="vin:AKJ08_1162"/>
<dbReference type="EMBL" id="CP012332">
    <property type="protein sequence ID" value="AKU90775.1"/>
    <property type="molecule type" value="Genomic_DNA"/>
</dbReference>
<sequence>MVSIGTAISQWLLDLPGSPAAMMSLGHGFALGAAAMLAELPNRFAKRRLGIGEGKTKGGIAGRVFRVIDQLDLLAGGWLVLGLEGKATAGRVFGSAAVVLVAHPVVTPIGTRLGLRRVEMAAAGRIGE</sequence>
<keyword evidence="1" id="KW-0472">Membrane</keyword>
<evidence type="ECO:0000313" key="3">
    <source>
        <dbReference type="Proteomes" id="UP000055590"/>
    </source>
</evidence>